<dbReference type="InterPro" id="IPR011993">
    <property type="entry name" value="PH-like_dom_sf"/>
</dbReference>
<dbReference type="Gene3D" id="2.30.29.30">
    <property type="entry name" value="Pleckstrin-homology domain (PH domain)/Phosphotyrosine-binding domain (PTB)"/>
    <property type="match status" value="1"/>
</dbReference>
<feature type="region of interest" description="Disordered" evidence="1">
    <location>
        <begin position="28"/>
        <end position="104"/>
    </location>
</feature>
<feature type="compositionally biased region" description="Polar residues" evidence="1">
    <location>
        <begin position="141"/>
        <end position="150"/>
    </location>
</feature>
<sequence length="150" mass="16234">QAPTPEIKAAWVNEIRKVLTGQLQACREASQHRALEQSQSLPLPAQTSTSPSRGNSRNIKKLEERKTDPLSLEGYVSSAPLTKPPEKGKDDTVTSSASESSALSRKRFTLQGFANLKGQKGWSKTSHSLEAPEDDGGWSSAEEQINSSDA</sequence>
<evidence type="ECO:0000259" key="2">
    <source>
        <dbReference type="PROSITE" id="PS50003"/>
    </source>
</evidence>
<comment type="caution">
    <text evidence="3">The sequence shown here is derived from an EMBL/GenBank/DDBJ whole genome shotgun (WGS) entry which is preliminary data.</text>
</comment>
<dbReference type="AlphaFoldDB" id="A0A2J8X809"/>
<organism evidence="3">
    <name type="scientific">Pongo abelii</name>
    <name type="common">Sumatran orangutan</name>
    <name type="synonym">Pongo pygmaeus abelii</name>
    <dbReference type="NCBI Taxonomy" id="9601"/>
    <lineage>
        <taxon>Eukaryota</taxon>
        <taxon>Metazoa</taxon>
        <taxon>Chordata</taxon>
        <taxon>Craniata</taxon>
        <taxon>Vertebrata</taxon>
        <taxon>Euteleostomi</taxon>
        <taxon>Mammalia</taxon>
        <taxon>Eutheria</taxon>
        <taxon>Euarchontoglires</taxon>
        <taxon>Primates</taxon>
        <taxon>Haplorrhini</taxon>
        <taxon>Catarrhini</taxon>
        <taxon>Hominidae</taxon>
        <taxon>Pongo</taxon>
    </lineage>
</organism>
<name>A0A2J8X809_PONAB</name>
<feature type="non-terminal residue" evidence="3">
    <location>
        <position position="150"/>
    </location>
</feature>
<dbReference type="PROSITE" id="PS50003">
    <property type="entry name" value="PH_DOMAIN"/>
    <property type="match status" value="1"/>
</dbReference>
<dbReference type="InterPro" id="IPR001849">
    <property type="entry name" value="PH_domain"/>
</dbReference>
<feature type="region of interest" description="Disordered" evidence="1">
    <location>
        <begin position="116"/>
        <end position="150"/>
    </location>
</feature>
<dbReference type="EMBL" id="NDHI03003370">
    <property type="protein sequence ID" value="PNJ78149.1"/>
    <property type="molecule type" value="Genomic_DNA"/>
</dbReference>
<accession>A0A2J8X809</accession>
<evidence type="ECO:0000256" key="1">
    <source>
        <dbReference type="SAM" id="MobiDB-lite"/>
    </source>
</evidence>
<evidence type="ECO:0000313" key="3">
    <source>
        <dbReference type="EMBL" id="PNJ78149.1"/>
    </source>
</evidence>
<gene>
    <name evidence="3" type="ORF">CR201_G0004128</name>
</gene>
<protein>
    <submittedName>
        <fullName evidence="3">MCF2L isoform 15</fullName>
    </submittedName>
</protein>
<reference evidence="3" key="1">
    <citation type="submission" date="2017-12" db="EMBL/GenBank/DDBJ databases">
        <title>High-resolution comparative analysis of great ape genomes.</title>
        <authorList>
            <person name="Pollen A."/>
            <person name="Hastie A."/>
            <person name="Hormozdiari F."/>
            <person name="Dougherty M."/>
            <person name="Liu R."/>
            <person name="Chaisson M."/>
            <person name="Hoppe E."/>
            <person name="Hill C."/>
            <person name="Pang A."/>
            <person name="Hillier L."/>
            <person name="Baker C."/>
            <person name="Armstrong J."/>
            <person name="Shendure J."/>
            <person name="Paten B."/>
            <person name="Wilson R."/>
            <person name="Chao H."/>
            <person name="Schneider V."/>
            <person name="Ventura M."/>
            <person name="Kronenberg Z."/>
            <person name="Murali S."/>
            <person name="Gordon D."/>
            <person name="Cantsilieris S."/>
            <person name="Munson K."/>
            <person name="Nelson B."/>
            <person name="Raja A."/>
            <person name="Underwood J."/>
            <person name="Diekhans M."/>
            <person name="Fiddes I."/>
            <person name="Haussler D."/>
            <person name="Eichler E."/>
        </authorList>
    </citation>
    <scope>NUCLEOTIDE SEQUENCE [LARGE SCALE GENOMIC DNA]</scope>
    <source>
        <strain evidence="3">Susie</strain>
    </source>
</reference>
<feature type="domain" description="PH" evidence="2">
    <location>
        <begin position="1"/>
        <end position="20"/>
    </location>
</feature>
<dbReference type="SUPFAM" id="SSF50729">
    <property type="entry name" value="PH domain-like"/>
    <property type="match status" value="1"/>
</dbReference>
<proteinExistence type="predicted"/>
<feature type="non-terminal residue" evidence="3">
    <location>
        <position position="1"/>
    </location>
</feature>
<feature type="compositionally biased region" description="Polar residues" evidence="1">
    <location>
        <begin position="36"/>
        <end position="57"/>
    </location>
</feature>